<dbReference type="GO" id="GO:0005886">
    <property type="term" value="C:plasma membrane"/>
    <property type="evidence" value="ECO:0007669"/>
    <property type="project" value="UniProtKB-SubCell"/>
</dbReference>
<dbReference type="AlphaFoldDB" id="A0A2H0RAG7"/>
<evidence type="ECO:0000256" key="1">
    <source>
        <dbReference type="ARBA" id="ARBA00004651"/>
    </source>
</evidence>
<protein>
    <recommendedName>
        <fullName evidence="7">VTT domain-containing protein</fullName>
    </recommendedName>
</protein>
<evidence type="ECO:0000313" key="9">
    <source>
        <dbReference type="Proteomes" id="UP000230214"/>
    </source>
</evidence>
<comment type="subcellular location">
    <subcellularLocation>
        <location evidence="1">Cell membrane</location>
        <topology evidence="1">Multi-pass membrane protein</topology>
    </subcellularLocation>
</comment>
<dbReference type="EMBL" id="PCXU01000020">
    <property type="protein sequence ID" value="PIR43521.1"/>
    <property type="molecule type" value="Genomic_DNA"/>
</dbReference>
<evidence type="ECO:0000313" key="8">
    <source>
        <dbReference type="EMBL" id="PIR43521.1"/>
    </source>
</evidence>
<evidence type="ECO:0000256" key="3">
    <source>
        <dbReference type="ARBA" id="ARBA00022692"/>
    </source>
</evidence>
<dbReference type="Proteomes" id="UP000230214">
    <property type="component" value="Unassembled WGS sequence"/>
</dbReference>
<dbReference type="InterPro" id="IPR032816">
    <property type="entry name" value="VTT_dom"/>
</dbReference>
<keyword evidence="3 6" id="KW-0812">Transmembrane</keyword>
<keyword evidence="5 6" id="KW-0472">Membrane</keyword>
<evidence type="ECO:0000256" key="6">
    <source>
        <dbReference type="SAM" id="Phobius"/>
    </source>
</evidence>
<reference evidence="8 9" key="1">
    <citation type="submission" date="2017-09" db="EMBL/GenBank/DDBJ databases">
        <title>Depth-based differentiation of microbial function through sediment-hosted aquifers and enrichment of novel symbionts in the deep terrestrial subsurface.</title>
        <authorList>
            <person name="Probst A.J."/>
            <person name="Ladd B."/>
            <person name="Jarett J.K."/>
            <person name="Geller-Mcgrath D.E."/>
            <person name="Sieber C.M."/>
            <person name="Emerson J.B."/>
            <person name="Anantharaman K."/>
            <person name="Thomas B.C."/>
            <person name="Malmstrom R."/>
            <person name="Stieglmeier M."/>
            <person name="Klingl A."/>
            <person name="Woyke T."/>
            <person name="Ryan C.M."/>
            <person name="Banfield J.F."/>
        </authorList>
    </citation>
    <scope>NUCLEOTIDE SEQUENCE [LARGE SCALE GENOMIC DNA]</scope>
    <source>
        <strain evidence="8">CG10_big_fil_rev_8_21_14_0_10_32_10</strain>
    </source>
</reference>
<feature type="transmembrane region" description="Helical" evidence="6">
    <location>
        <begin position="166"/>
        <end position="186"/>
    </location>
</feature>
<evidence type="ECO:0000256" key="2">
    <source>
        <dbReference type="ARBA" id="ARBA00022475"/>
    </source>
</evidence>
<evidence type="ECO:0000259" key="7">
    <source>
        <dbReference type="Pfam" id="PF09335"/>
    </source>
</evidence>
<feature type="transmembrane region" description="Helical" evidence="6">
    <location>
        <begin position="104"/>
        <end position="123"/>
    </location>
</feature>
<sequence length="196" mass="22592">MLNPDILMHWLLIYKYWILLPLVIIEGPISSIIGGFLSSTGFMSLFIVYPISIAGDIMGDSFYYVFGYFGREKFIKRFGKYIGIKQDLINKLDTHFDKYPGRSIFIGKISYGLSIPILFAAGFTKVSYTKYLKYSLYATMPKCLVLVLVGYYFGHTYKLIFAYVKYASVAVSLIIVLGILIYYVMIRVARYFESKY</sequence>
<organism evidence="8 9">
    <name type="scientific">candidate division WWE3 bacterium CG10_big_fil_rev_8_21_14_0_10_32_10</name>
    <dbReference type="NCBI Taxonomy" id="1975090"/>
    <lineage>
        <taxon>Bacteria</taxon>
        <taxon>Katanobacteria</taxon>
    </lineage>
</organism>
<proteinExistence type="predicted"/>
<feature type="transmembrane region" description="Helical" evidence="6">
    <location>
        <begin position="6"/>
        <end position="25"/>
    </location>
</feature>
<keyword evidence="4 6" id="KW-1133">Transmembrane helix</keyword>
<evidence type="ECO:0000256" key="4">
    <source>
        <dbReference type="ARBA" id="ARBA00022989"/>
    </source>
</evidence>
<gene>
    <name evidence="8" type="ORF">COV24_02310</name>
</gene>
<feature type="transmembrane region" description="Helical" evidence="6">
    <location>
        <begin position="135"/>
        <end position="154"/>
    </location>
</feature>
<feature type="domain" description="VTT" evidence="7">
    <location>
        <begin position="32"/>
        <end position="151"/>
    </location>
</feature>
<comment type="caution">
    <text evidence="8">The sequence shown here is derived from an EMBL/GenBank/DDBJ whole genome shotgun (WGS) entry which is preliminary data.</text>
</comment>
<keyword evidence="2" id="KW-1003">Cell membrane</keyword>
<evidence type="ECO:0000256" key="5">
    <source>
        <dbReference type="ARBA" id="ARBA00023136"/>
    </source>
</evidence>
<dbReference type="PANTHER" id="PTHR42709">
    <property type="entry name" value="ALKALINE PHOSPHATASE LIKE PROTEIN"/>
    <property type="match status" value="1"/>
</dbReference>
<dbReference type="Pfam" id="PF09335">
    <property type="entry name" value="VTT_dom"/>
    <property type="match status" value="1"/>
</dbReference>
<dbReference type="PANTHER" id="PTHR42709:SF6">
    <property type="entry name" value="UNDECAPRENYL PHOSPHATE TRANSPORTER A"/>
    <property type="match status" value="1"/>
</dbReference>
<dbReference type="InterPro" id="IPR051311">
    <property type="entry name" value="DedA_domain"/>
</dbReference>
<accession>A0A2H0RAG7</accession>
<name>A0A2H0RAG7_UNCKA</name>